<feature type="transmembrane region" description="Helical" evidence="1">
    <location>
        <begin position="69"/>
        <end position="87"/>
    </location>
</feature>
<evidence type="ECO:0000313" key="3">
    <source>
        <dbReference type="Proteomes" id="UP000075903"/>
    </source>
</evidence>
<keyword evidence="1" id="KW-0812">Transmembrane</keyword>
<accession>A0A182V9M9</accession>
<name>A0A182V9M9_ANOME</name>
<dbReference type="Proteomes" id="UP000075903">
    <property type="component" value="Unassembled WGS sequence"/>
</dbReference>
<dbReference type="VEuPathDB" id="VectorBase:AMEM011221"/>
<keyword evidence="1" id="KW-0472">Membrane</keyword>
<keyword evidence="3" id="KW-1185">Reference proteome</keyword>
<dbReference type="EnsemblMetazoa" id="AMEM011221-RA">
    <property type="protein sequence ID" value="AMEM011221-PA"/>
    <property type="gene ID" value="AMEM011221"/>
</dbReference>
<feature type="transmembrane region" description="Helical" evidence="1">
    <location>
        <begin position="271"/>
        <end position="296"/>
    </location>
</feature>
<keyword evidence="1" id="KW-1133">Transmembrane helix</keyword>
<proteinExistence type="predicted"/>
<feature type="transmembrane region" description="Helical" evidence="1">
    <location>
        <begin position="220"/>
        <end position="245"/>
    </location>
</feature>
<evidence type="ECO:0000256" key="1">
    <source>
        <dbReference type="SAM" id="Phobius"/>
    </source>
</evidence>
<sequence>MRGSSVEVVGLGPGLSLERRPLYRLKLTRRSEPRSVTVVSGSSVVVRPSANRLAASCSLAAVGLVRRRLTVCVVVVVMSVVLLLLPANGTGGLLGSSYDRGVERAAGAGSGAVRNRTRPRLPRAAGALAAGCSPAGPSCGGCCSALSALPTRRCRLAERSNLWALEKLTLTVRSVVGSGTAAAAVVVAASGTRVGRVRRAPATNGRGAARTGAAPPTRRLGLVTGSSGVSVVAVVVVVAGFLVLVNLKTELEVASLVGELVATVVDGTDGVVVVAVVAVARLLLLLAVVVTLGAAVSSSSGPSYGGPNRLSGLANVSLPPTKPASSTLLPVTLSPVLGTAVVTSSVVSAGQPDALLPSILLPVSSARCSVGPIGTVVRLLVYGTLVVRLRSIVL</sequence>
<dbReference type="AlphaFoldDB" id="A0A182V9M9"/>
<feature type="transmembrane region" description="Helical" evidence="1">
    <location>
        <begin position="170"/>
        <end position="189"/>
    </location>
</feature>
<evidence type="ECO:0000313" key="2">
    <source>
        <dbReference type="EnsemblMetazoa" id="AMEM011221-PA"/>
    </source>
</evidence>
<reference evidence="2" key="1">
    <citation type="submission" date="2020-05" db="UniProtKB">
        <authorList>
            <consortium name="EnsemblMetazoa"/>
        </authorList>
    </citation>
    <scope>IDENTIFICATION</scope>
    <source>
        <strain evidence="2">MAF</strain>
    </source>
</reference>
<organism evidence="2 3">
    <name type="scientific">Anopheles merus</name>
    <name type="common">Mosquito</name>
    <dbReference type="NCBI Taxonomy" id="30066"/>
    <lineage>
        <taxon>Eukaryota</taxon>
        <taxon>Metazoa</taxon>
        <taxon>Ecdysozoa</taxon>
        <taxon>Arthropoda</taxon>
        <taxon>Hexapoda</taxon>
        <taxon>Insecta</taxon>
        <taxon>Pterygota</taxon>
        <taxon>Neoptera</taxon>
        <taxon>Endopterygota</taxon>
        <taxon>Diptera</taxon>
        <taxon>Nematocera</taxon>
        <taxon>Culicoidea</taxon>
        <taxon>Culicidae</taxon>
        <taxon>Anophelinae</taxon>
        <taxon>Anopheles</taxon>
    </lineage>
</organism>
<protein>
    <submittedName>
        <fullName evidence="2">Uncharacterized protein</fullName>
    </submittedName>
</protein>